<comment type="similarity">
    <text evidence="6">Belongs to the class IV-like SAM-binding methyltransferase superfamily. RNA methyltransferase TrmH family. TrmL subfamily.</text>
</comment>
<evidence type="ECO:0000313" key="10">
    <source>
        <dbReference type="Proteomes" id="UP000253918"/>
    </source>
</evidence>
<keyword evidence="5 6" id="KW-0819">tRNA processing</keyword>
<keyword evidence="10" id="KW-1185">Reference proteome</keyword>
<dbReference type="InterPro" id="IPR029028">
    <property type="entry name" value="Alpha/beta_knot_MTases"/>
</dbReference>
<dbReference type="PANTHER" id="PTHR42971:SF1">
    <property type="entry name" value="TRNA (CYTIDINE(34)-2'-O)-METHYLTRANSFERASE"/>
    <property type="match status" value="1"/>
</dbReference>
<dbReference type="Gene3D" id="3.40.1280.10">
    <property type="match status" value="1"/>
</dbReference>
<dbReference type="PIRSF" id="PIRSF029256">
    <property type="entry name" value="SpoU_TrmH_prd"/>
    <property type="match status" value="1"/>
</dbReference>
<dbReference type="GO" id="GO:0002130">
    <property type="term" value="P:wobble position ribose methylation"/>
    <property type="evidence" value="ECO:0007669"/>
    <property type="project" value="TreeGrafter"/>
</dbReference>
<comment type="catalytic activity">
    <reaction evidence="6">
        <text>cytidine(34) in tRNA + S-adenosyl-L-methionine = 2'-O-methylcytidine(34) in tRNA + S-adenosyl-L-homocysteine + H(+)</text>
        <dbReference type="Rhea" id="RHEA:43084"/>
        <dbReference type="Rhea" id="RHEA-COMP:10331"/>
        <dbReference type="Rhea" id="RHEA-COMP:10332"/>
        <dbReference type="ChEBI" id="CHEBI:15378"/>
        <dbReference type="ChEBI" id="CHEBI:57856"/>
        <dbReference type="ChEBI" id="CHEBI:59789"/>
        <dbReference type="ChEBI" id="CHEBI:74495"/>
        <dbReference type="ChEBI" id="CHEBI:82748"/>
        <dbReference type="EC" id="2.1.1.207"/>
    </reaction>
</comment>
<evidence type="ECO:0000256" key="2">
    <source>
        <dbReference type="ARBA" id="ARBA00022603"/>
    </source>
</evidence>
<dbReference type="AlphaFoldDB" id="A0A369VTP1"/>
<evidence type="ECO:0000256" key="4">
    <source>
        <dbReference type="ARBA" id="ARBA00022691"/>
    </source>
</evidence>
<dbReference type="Proteomes" id="UP000253918">
    <property type="component" value="Unassembled WGS sequence"/>
</dbReference>
<keyword evidence="2 6" id="KW-0489">Methyltransferase</keyword>
<dbReference type="InterPro" id="IPR029026">
    <property type="entry name" value="tRNA_m1G_MTases_N"/>
</dbReference>
<dbReference type="EMBL" id="QQNB01000002">
    <property type="protein sequence ID" value="RDE05748.1"/>
    <property type="molecule type" value="Genomic_DNA"/>
</dbReference>
<keyword evidence="4 6" id="KW-0949">S-adenosyl-L-methionine</keyword>
<evidence type="ECO:0000256" key="1">
    <source>
        <dbReference type="ARBA" id="ARBA00022490"/>
    </source>
</evidence>
<dbReference type="Pfam" id="PF00588">
    <property type="entry name" value="SpoU_methylase"/>
    <property type="match status" value="1"/>
</dbReference>
<dbReference type="OrthoDB" id="9789043at2"/>
<comment type="subunit">
    <text evidence="6">Homodimer.</text>
</comment>
<reference evidence="9 10" key="1">
    <citation type="submission" date="2018-07" db="EMBL/GenBank/DDBJ databases">
        <title>a novel species of Sphingomonas isolated from the rhizosphere soil of Araceae plant.</title>
        <authorList>
            <person name="Zhiyong W."/>
            <person name="Qinglan Z."/>
            <person name="Zhiwei F."/>
            <person name="Ding X."/>
            <person name="Gejiao W."/>
            <person name="Shixue Z."/>
        </authorList>
    </citation>
    <scope>NUCLEOTIDE SEQUENCE [LARGE SCALE GENOMIC DNA]</scope>
    <source>
        <strain evidence="9 10">WZY 27</strain>
    </source>
</reference>
<comment type="caution">
    <text evidence="9">The sequence shown here is derived from an EMBL/GenBank/DDBJ whole genome shotgun (WGS) entry which is preliminary data.</text>
</comment>
<dbReference type="CDD" id="cd18094">
    <property type="entry name" value="SpoU-like_TrmL"/>
    <property type="match status" value="1"/>
</dbReference>
<protein>
    <recommendedName>
        <fullName evidence="6">tRNA (cytidine(34)-2'-O)-methyltransferase</fullName>
        <ecNumber evidence="6">2.1.1.207</ecNumber>
    </recommendedName>
    <alternativeName>
        <fullName evidence="6">tRNA (cytidine/uridine-2'-O-)-methyltransferase TrmL</fullName>
    </alternativeName>
</protein>
<dbReference type="GO" id="GO:0003723">
    <property type="term" value="F:RNA binding"/>
    <property type="evidence" value="ECO:0007669"/>
    <property type="project" value="InterPro"/>
</dbReference>
<dbReference type="GO" id="GO:0141102">
    <property type="term" value="F:tRNA (5-carboxymethylaminomethyluridine(34)-2'-O)-methyltransferase activity"/>
    <property type="evidence" value="ECO:0007669"/>
    <property type="project" value="RHEA"/>
</dbReference>
<organism evidence="9 10">
    <name type="scientific">Sphingomonas aracearum</name>
    <dbReference type="NCBI Taxonomy" id="2283317"/>
    <lineage>
        <taxon>Bacteria</taxon>
        <taxon>Pseudomonadati</taxon>
        <taxon>Pseudomonadota</taxon>
        <taxon>Alphaproteobacteria</taxon>
        <taxon>Sphingomonadales</taxon>
        <taxon>Sphingomonadaceae</taxon>
        <taxon>Sphingomonas</taxon>
    </lineage>
</organism>
<feature type="binding site" evidence="6 7">
    <location>
        <position position="98"/>
    </location>
    <ligand>
        <name>S-adenosyl-L-methionine</name>
        <dbReference type="ChEBI" id="CHEBI:59789"/>
    </ligand>
</feature>
<name>A0A369VTP1_9SPHN</name>
<dbReference type="InterPro" id="IPR016914">
    <property type="entry name" value="TrmL"/>
</dbReference>
<dbReference type="InterPro" id="IPR001537">
    <property type="entry name" value="SpoU_MeTrfase"/>
</dbReference>
<evidence type="ECO:0000313" key="9">
    <source>
        <dbReference type="EMBL" id="RDE05748.1"/>
    </source>
</evidence>
<dbReference type="SUPFAM" id="SSF75217">
    <property type="entry name" value="alpha/beta knot"/>
    <property type="match status" value="1"/>
</dbReference>
<feature type="binding site" evidence="6 7">
    <location>
        <position position="76"/>
    </location>
    <ligand>
        <name>S-adenosyl-L-methionine</name>
        <dbReference type="ChEBI" id="CHEBI:59789"/>
    </ligand>
</feature>
<evidence type="ECO:0000256" key="7">
    <source>
        <dbReference type="PIRSR" id="PIRSR029256-1"/>
    </source>
</evidence>
<gene>
    <name evidence="6" type="primary">trmL</name>
    <name evidence="9" type="ORF">DVW87_11130</name>
</gene>
<keyword evidence="1 6" id="KW-0963">Cytoplasm</keyword>
<feature type="binding site" evidence="6 7">
    <location>
        <position position="118"/>
    </location>
    <ligand>
        <name>S-adenosyl-L-methionine</name>
        <dbReference type="ChEBI" id="CHEBI:59789"/>
    </ligand>
</feature>
<accession>A0A369VTP1</accession>
<evidence type="ECO:0000256" key="3">
    <source>
        <dbReference type="ARBA" id="ARBA00022679"/>
    </source>
</evidence>
<feature type="domain" description="tRNA/rRNA methyltransferase SpoU type" evidence="8">
    <location>
        <begin position="2"/>
        <end position="137"/>
    </location>
</feature>
<evidence type="ECO:0000259" key="8">
    <source>
        <dbReference type="Pfam" id="PF00588"/>
    </source>
</evidence>
<comment type="subcellular location">
    <subcellularLocation>
        <location evidence="6">Cytoplasm</location>
    </subcellularLocation>
</comment>
<sequence>MRVALFQPEIAGNVGAVLRTAACLATPVDLVEPLGFAWDDKRVARAGMDYIDHVAIARHADWTAFERQAAGRLVLLTTRGATPFHDFRFRPDDVLLFGQEGAGVPEEVHARADAPVVVPMAPPLRSLNLSVSVAVVLAEALRQTGGWPAPPPAPSTSAARGG</sequence>
<dbReference type="HAMAP" id="MF_01885">
    <property type="entry name" value="tRNA_methyltr_TrmL"/>
    <property type="match status" value="1"/>
</dbReference>
<evidence type="ECO:0000256" key="5">
    <source>
        <dbReference type="ARBA" id="ARBA00022694"/>
    </source>
</evidence>
<dbReference type="EC" id="2.1.1.207" evidence="6"/>
<proteinExistence type="inferred from homology"/>
<dbReference type="GO" id="GO:0141098">
    <property type="term" value="F:tRNA (cytidine(34)-2'-O)-methyltransferase activity"/>
    <property type="evidence" value="ECO:0007669"/>
    <property type="project" value="RHEA"/>
</dbReference>
<dbReference type="RefSeq" id="WP_114687817.1">
    <property type="nucleotide sequence ID" value="NZ_QQNB01000002.1"/>
</dbReference>
<keyword evidence="3 6" id="KW-0808">Transferase</keyword>
<feature type="binding site" evidence="6 7">
    <location>
        <position position="126"/>
    </location>
    <ligand>
        <name>S-adenosyl-L-methionine</name>
        <dbReference type="ChEBI" id="CHEBI:59789"/>
    </ligand>
</feature>
<comment type="catalytic activity">
    <reaction evidence="6">
        <text>5-carboxymethylaminomethyluridine(34) in tRNA(Leu) + S-adenosyl-L-methionine = 5-carboxymethylaminomethyl-2'-O-methyluridine(34) in tRNA(Leu) + S-adenosyl-L-homocysteine + H(+)</text>
        <dbReference type="Rhea" id="RHEA:43088"/>
        <dbReference type="Rhea" id="RHEA-COMP:10333"/>
        <dbReference type="Rhea" id="RHEA-COMP:10334"/>
        <dbReference type="ChEBI" id="CHEBI:15378"/>
        <dbReference type="ChEBI" id="CHEBI:57856"/>
        <dbReference type="ChEBI" id="CHEBI:59789"/>
        <dbReference type="ChEBI" id="CHEBI:74508"/>
        <dbReference type="ChEBI" id="CHEBI:74511"/>
        <dbReference type="EC" id="2.1.1.207"/>
    </reaction>
</comment>
<dbReference type="GO" id="GO:0005737">
    <property type="term" value="C:cytoplasm"/>
    <property type="evidence" value="ECO:0007669"/>
    <property type="project" value="UniProtKB-SubCell"/>
</dbReference>
<comment type="function">
    <text evidence="6">Methylates the ribose at the nucleotide 34 wobble position in the two leucyl isoacceptors tRNA(Leu)(CmAA) and tRNA(Leu)(cmnm5UmAA). Catalyzes the methyl transfer from S-adenosyl-L-methionine to the 2'-OH of the wobble nucleotide.</text>
</comment>
<dbReference type="PANTHER" id="PTHR42971">
    <property type="entry name" value="TRNA (CYTIDINE(34)-2'-O)-METHYLTRANSFERASE"/>
    <property type="match status" value="1"/>
</dbReference>
<evidence type="ECO:0000256" key="6">
    <source>
        <dbReference type="HAMAP-Rule" id="MF_01885"/>
    </source>
</evidence>